<feature type="compositionally biased region" description="Low complexity" evidence="1">
    <location>
        <begin position="1"/>
        <end position="15"/>
    </location>
</feature>
<organism evidence="2 3">
    <name type="scientific">Pleuronectes platessa</name>
    <name type="common">European plaice</name>
    <dbReference type="NCBI Taxonomy" id="8262"/>
    <lineage>
        <taxon>Eukaryota</taxon>
        <taxon>Metazoa</taxon>
        <taxon>Chordata</taxon>
        <taxon>Craniata</taxon>
        <taxon>Vertebrata</taxon>
        <taxon>Euteleostomi</taxon>
        <taxon>Actinopterygii</taxon>
        <taxon>Neopterygii</taxon>
        <taxon>Teleostei</taxon>
        <taxon>Neoteleostei</taxon>
        <taxon>Acanthomorphata</taxon>
        <taxon>Carangaria</taxon>
        <taxon>Pleuronectiformes</taxon>
        <taxon>Pleuronectoidei</taxon>
        <taxon>Pleuronectidae</taxon>
        <taxon>Pleuronectes</taxon>
    </lineage>
</organism>
<proteinExistence type="predicted"/>
<comment type="caution">
    <text evidence="2">The sequence shown here is derived from an EMBL/GenBank/DDBJ whole genome shotgun (WGS) entry which is preliminary data.</text>
</comment>
<accession>A0A9N7TVR3</accession>
<dbReference type="EMBL" id="CADEAL010000385">
    <property type="protein sequence ID" value="CAB1419366.1"/>
    <property type="molecule type" value="Genomic_DNA"/>
</dbReference>
<feature type="compositionally biased region" description="Basic and acidic residues" evidence="1">
    <location>
        <begin position="18"/>
        <end position="28"/>
    </location>
</feature>
<protein>
    <submittedName>
        <fullName evidence="2">Uncharacterized protein</fullName>
    </submittedName>
</protein>
<dbReference type="AlphaFoldDB" id="A0A9N7TVR3"/>
<feature type="region of interest" description="Disordered" evidence="1">
    <location>
        <begin position="1"/>
        <end position="128"/>
    </location>
</feature>
<name>A0A9N7TVR3_PLEPL</name>
<sequence>MKTGRQTQPRPQRGRQGVRGEKQAESGEWKTCSWGVDGRAVLSVNRQRGERPGERTVELEEEGGGGVRRMKVMGEELKPPIPSGGDPSGPSVRVSLPLTSSPSLSAPDLPTSQRGSQQNTLQRGGRKQRVTRKAFLSCSCTTLPLENFLIDQMIKGCLTEQRVGLPLTLCVRHILG</sequence>
<feature type="compositionally biased region" description="Polar residues" evidence="1">
    <location>
        <begin position="113"/>
        <end position="122"/>
    </location>
</feature>
<gene>
    <name evidence="2" type="ORF">PLEPLA_LOCUS7197</name>
</gene>
<evidence type="ECO:0000313" key="2">
    <source>
        <dbReference type="EMBL" id="CAB1419366.1"/>
    </source>
</evidence>
<evidence type="ECO:0000313" key="3">
    <source>
        <dbReference type="Proteomes" id="UP001153269"/>
    </source>
</evidence>
<feature type="compositionally biased region" description="Low complexity" evidence="1">
    <location>
        <begin position="83"/>
        <end position="112"/>
    </location>
</feature>
<evidence type="ECO:0000256" key="1">
    <source>
        <dbReference type="SAM" id="MobiDB-lite"/>
    </source>
</evidence>
<reference evidence="2" key="1">
    <citation type="submission" date="2020-03" db="EMBL/GenBank/DDBJ databases">
        <authorList>
            <person name="Weist P."/>
        </authorList>
    </citation>
    <scope>NUCLEOTIDE SEQUENCE</scope>
</reference>
<feature type="compositionally biased region" description="Basic and acidic residues" evidence="1">
    <location>
        <begin position="47"/>
        <end position="58"/>
    </location>
</feature>
<keyword evidence="3" id="KW-1185">Reference proteome</keyword>
<dbReference type="Proteomes" id="UP001153269">
    <property type="component" value="Unassembled WGS sequence"/>
</dbReference>